<dbReference type="InParanoid" id="A0A3A9JF01"/>
<dbReference type="EMBL" id="RFLX01000035">
    <property type="protein sequence ID" value="RMI17227.1"/>
    <property type="molecule type" value="Genomic_DNA"/>
</dbReference>
<dbReference type="Proteomes" id="UP000278036">
    <property type="component" value="Unassembled WGS sequence"/>
</dbReference>
<reference evidence="1 4" key="1">
    <citation type="submission" date="2018-09" db="EMBL/GenBank/DDBJ databases">
        <title>Roseomonas sp. nov., isolated from feces of Tibetan antelopes in the Qinghai-Tibet plateau, China.</title>
        <authorList>
            <person name="Tian Z."/>
        </authorList>
    </citation>
    <scope>NUCLEOTIDE SEQUENCE [LARGE SCALE GENOMIC DNA]</scope>
    <source>
        <strain evidence="2 3">Z23</strain>
        <strain evidence="1 4">Z24</strain>
    </source>
</reference>
<dbReference type="RefSeq" id="WP_120639306.1">
    <property type="nucleotide sequence ID" value="NZ_RAQU01000103.1"/>
</dbReference>
<dbReference type="EMBL" id="RAQU01000103">
    <property type="protein sequence ID" value="RKK03135.1"/>
    <property type="molecule type" value="Genomic_DNA"/>
</dbReference>
<keyword evidence="3" id="KW-1185">Reference proteome</keyword>
<name>A0A3A9JF01_9PROT</name>
<sequence>MGPLLRLTIMMSRLVRNPPGRRKATVMLVALALAIGLVVVEKMGAWPESWKVDRAPVMRMR</sequence>
<evidence type="ECO:0000313" key="2">
    <source>
        <dbReference type="EMBL" id="RMI17227.1"/>
    </source>
</evidence>
<evidence type="ECO:0000313" key="3">
    <source>
        <dbReference type="Proteomes" id="UP000274097"/>
    </source>
</evidence>
<proteinExistence type="predicted"/>
<comment type="caution">
    <text evidence="1">The sequence shown here is derived from an EMBL/GenBank/DDBJ whole genome shotgun (WGS) entry which is preliminary data.</text>
</comment>
<organism evidence="1 4">
    <name type="scientific">Teichococcus wenyumeiae</name>
    <dbReference type="NCBI Taxonomy" id="2478470"/>
    <lineage>
        <taxon>Bacteria</taxon>
        <taxon>Pseudomonadati</taxon>
        <taxon>Pseudomonadota</taxon>
        <taxon>Alphaproteobacteria</taxon>
        <taxon>Acetobacterales</taxon>
        <taxon>Roseomonadaceae</taxon>
        <taxon>Roseomonas</taxon>
    </lineage>
</organism>
<accession>A0A3A9JF01</accession>
<dbReference type="Proteomes" id="UP000274097">
    <property type="component" value="Unassembled WGS sequence"/>
</dbReference>
<gene>
    <name evidence="1" type="ORF">D6Z83_16115</name>
    <name evidence="2" type="ORF">EBE87_23635</name>
</gene>
<evidence type="ECO:0000313" key="1">
    <source>
        <dbReference type="EMBL" id="RKK03135.1"/>
    </source>
</evidence>
<protein>
    <submittedName>
        <fullName evidence="1">Phage tail protein</fullName>
    </submittedName>
</protein>
<dbReference type="AlphaFoldDB" id="A0A3A9JF01"/>
<evidence type="ECO:0000313" key="4">
    <source>
        <dbReference type="Proteomes" id="UP000278036"/>
    </source>
</evidence>